<proteinExistence type="inferred from homology"/>
<dbReference type="SUPFAM" id="SSF48208">
    <property type="entry name" value="Six-hairpin glycosidases"/>
    <property type="match status" value="1"/>
</dbReference>
<dbReference type="InterPro" id="IPR005196">
    <property type="entry name" value="Glyco_hydro_65_N"/>
</dbReference>
<protein>
    <recommendedName>
        <fullName evidence="3">alpha,alpha-trehalase</fullName>
        <ecNumber evidence="3">3.2.1.28</ecNumber>
    </recommendedName>
</protein>
<dbReference type="PROSITE" id="PS50022">
    <property type="entry name" value="FA58C_3"/>
    <property type="match status" value="1"/>
</dbReference>
<dbReference type="InterPro" id="IPR037018">
    <property type="entry name" value="GH65_N"/>
</dbReference>
<evidence type="ECO:0000256" key="2">
    <source>
        <dbReference type="ARBA" id="ARBA00006768"/>
    </source>
</evidence>
<dbReference type="GO" id="GO:0009277">
    <property type="term" value="C:fungal-type cell wall"/>
    <property type="evidence" value="ECO:0007669"/>
    <property type="project" value="TreeGrafter"/>
</dbReference>
<reference evidence="6" key="1">
    <citation type="submission" date="2015-02" db="EMBL/GenBank/DDBJ databases">
        <authorList>
            <person name="Gon?alves P."/>
        </authorList>
    </citation>
    <scope>NUCLEOTIDE SEQUENCE [LARGE SCALE GENOMIC DNA]</scope>
</reference>
<dbReference type="InterPro" id="IPR005194">
    <property type="entry name" value="Glyco_hydro_65_C"/>
</dbReference>
<dbReference type="Pfam" id="PF03633">
    <property type="entry name" value="Glyco_hydro_65C"/>
    <property type="match status" value="1"/>
</dbReference>
<name>A0A0D6ER13_SPOSA</name>
<dbReference type="InterPro" id="IPR008928">
    <property type="entry name" value="6-hairpin_glycosidase_sf"/>
</dbReference>
<dbReference type="EMBL" id="CENE01000029">
    <property type="protein sequence ID" value="CEQ42552.1"/>
    <property type="molecule type" value="Genomic_DNA"/>
</dbReference>
<dbReference type="Gene3D" id="2.60.420.10">
    <property type="entry name" value="Maltose phosphorylase, domain 3"/>
    <property type="match status" value="1"/>
</dbReference>
<dbReference type="InterPro" id="IPR005195">
    <property type="entry name" value="Glyco_hydro_65_M"/>
</dbReference>
<dbReference type="Gene3D" id="2.70.98.40">
    <property type="entry name" value="Glycoside hydrolase, family 65, N-terminal domain"/>
    <property type="match status" value="1"/>
</dbReference>
<dbReference type="InterPro" id="IPR011013">
    <property type="entry name" value="Gal_mutarotase_sf_dom"/>
</dbReference>
<sequence>MVAGFYSHPEIPGGEQPISTLPTWSSLYLTVNNQTYDTSTPDSQLSNWSQSLSIQDGIVRTSLDWKPQGMNTTVSLQYTLFAHREWANVGVVRLDVEGLTEAMQVAVTDVLDGVGAWRTDHVESGLLTNSSNTIYTAVRPTGISNVTAYETSILDLSTTFISNNGSSCYTGLTANVSTVAQCYRLSSIPSSGNITAIKYVGIASSDVFPGTEFQTALQAAQQANATGYDAVLSSHQQAWNTIWEGADIVVPGDEQQELQLATRASLFHLLSNVRNGNEPIGLGDNSIAPAGLTSDSYAGQVFWDADTWMFPGLLALFPQYAESIVDFRYRQLGAAMENAQTYNLSGALYPWTAGRFGNCTGVGPCYDYEYHLNSDIGLAIYQYYASTQNQTWLEEKGWPVLEAVSNMFASFVQYDNSTGLYSTFNETSPDEYSNHKNNSAMNARFYPRQADAEQLVRYRLEHHHSHRPHEQHPARLCLLNIDGFNGSTAVKQADVVLLTYPYQYPQPATQGLLDLDFYSIATSPNGPGMTYSVFSIDAAELSPVGCADYTYMLASSQPYARAPYYQFSEQTTDLYASNGGTNPAFTFLTGHGGFLQTLTHGYTGYRSQPSRLYLDPLLPPQLTNYTLKGFKWGQSAFDIELTTETTTITRKSGGNETVVVEIATANAKGGNYTLNVGDSLTVPTSSTTSTLVAGNLAQCKPVLNGNDTSFSPSTSSNSSIVPGQFALAAVDGANATAWQPASPQPATMTVDLEELKNVSAKSLIARPPSTLPVLVVAEPPTSYLVSAGASLANMTTIANGTVSISAPYNAEEANLVAIRLGNLTDVTLATPVLARYVNLTIEGTLAQGGGEGYGGTVAEFAVL</sequence>
<dbReference type="SUPFAM" id="SSF49785">
    <property type="entry name" value="Galactose-binding domain-like"/>
    <property type="match status" value="1"/>
</dbReference>
<dbReference type="Pfam" id="PF03632">
    <property type="entry name" value="Glyco_hydro_65m"/>
    <property type="match status" value="1"/>
</dbReference>
<dbReference type="OrthoDB" id="200349at2759"/>
<dbReference type="EC" id="3.2.1.28" evidence="3"/>
<accession>A0A0D6ER13</accession>
<dbReference type="InterPro" id="IPR000421">
    <property type="entry name" value="FA58C"/>
</dbReference>
<dbReference type="Proteomes" id="UP000243876">
    <property type="component" value="Unassembled WGS sequence"/>
</dbReference>
<dbReference type="PANTHER" id="PTHR11051">
    <property type="entry name" value="GLYCOSYL HYDROLASE-RELATED"/>
    <property type="match status" value="1"/>
</dbReference>
<dbReference type="GO" id="GO:0030246">
    <property type="term" value="F:carbohydrate binding"/>
    <property type="evidence" value="ECO:0007669"/>
    <property type="project" value="InterPro"/>
</dbReference>
<comment type="catalytic activity">
    <reaction evidence="1">
        <text>alpha,alpha-trehalose + H2O = alpha-D-glucose + beta-D-glucose</text>
        <dbReference type="Rhea" id="RHEA:32675"/>
        <dbReference type="ChEBI" id="CHEBI:15377"/>
        <dbReference type="ChEBI" id="CHEBI:15903"/>
        <dbReference type="ChEBI" id="CHEBI:16551"/>
        <dbReference type="ChEBI" id="CHEBI:17925"/>
        <dbReference type="EC" id="3.2.1.28"/>
    </reaction>
</comment>
<organism evidence="5 6">
    <name type="scientific">Sporidiobolus salmonicolor</name>
    <name type="common">Yeast-like fungus</name>
    <name type="synonym">Sporobolomyces salmonicolor</name>
    <dbReference type="NCBI Taxonomy" id="5005"/>
    <lineage>
        <taxon>Eukaryota</taxon>
        <taxon>Fungi</taxon>
        <taxon>Dikarya</taxon>
        <taxon>Basidiomycota</taxon>
        <taxon>Pucciniomycotina</taxon>
        <taxon>Microbotryomycetes</taxon>
        <taxon>Sporidiobolales</taxon>
        <taxon>Sporidiobolaceae</taxon>
        <taxon>Sporobolomyces</taxon>
    </lineage>
</organism>
<dbReference type="Gene3D" id="2.60.120.260">
    <property type="entry name" value="Galactose-binding domain-like"/>
    <property type="match status" value="1"/>
</dbReference>
<dbReference type="GO" id="GO:0005993">
    <property type="term" value="P:trehalose catabolic process"/>
    <property type="evidence" value="ECO:0007669"/>
    <property type="project" value="TreeGrafter"/>
</dbReference>
<evidence type="ECO:0000259" key="4">
    <source>
        <dbReference type="PROSITE" id="PS50022"/>
    </source>
</evidence>
<dbReference type="PANTHER" id="PTHR11051:SF8">
    <property type="entry name" value="PROTEIN-GLUCOSYLGALACTOSYLHYDROXYLYSINE GLUCOSIDASE"/>
    <property type="match status" value="1"/>
</dbReference>
<comment type="similarity">
    <text evidence="2">Belongs to the glycosyl hydrolase 65 family.</text>
</comment>
<keyword evidence="6" id="KW-1185">Reference proteome</keyword>
<evidence type="ECO:0000313" key="5">
    <source>
        <dbReference type="EMBL" id="CEQ42552.1"/>
    </source>
</evidence>
<dbReference type="AlphaFoldDB" id="A0A0D6ER13"/>
<dbReference type="InterPro" id="IPR008979">
    <property type="entry name" value="Galactose-bd-like_sf"/>
</dbReference>
<gene>
    <name evidence="5" type="primary">SPOSA6832_04377</name>
</gene>
<evidence type="ECO:0000313" key="6">
    <source>
        <dbReference type="Proteomes" id="UP000243876"/>
    </source>
</evidence>
<dbReference type="Pfam" id="PF03636">
    <property type="entry name" value="Glyco_hydro_65N"/>
    <property type="match status" value="1"/>
</dbReference>
<evidence type="ECO:0000256" key="1">
    <source>
        <dbReference type="ARBA" id="ARBA00001576"/>
    </source>
</evidence>
<dbReference type="GO" id="GO:0004555">
    <property type="term" value="F:alpha,alpha-trehalase activity"/>
    <property type="evidence" value="ECO:0007669"/>
    <property type="project" value="UniProtKB-EC"/>
</dbReference>
<evidence type="ECO:0000256" key="3">
    <source>
        <dbReference type="ARBA" id="ARBA00012757"/>
    </source>
</evidence>
<dbReference type="SUPFAM" id="SSF74650">
    <property type="entry name" value="Galactose mutarotase-like"/>
    <property type="match status" value="1"/>
</dbReference>
<dbReference type="InterPro" id="IPR012341">
    <property type="entry name" value="6hp_glycosidase-like_sf"/>
</dbReference>
<feature type="domain" description="F5/8 type C" evidence="4">
    <location>
        <begin position="684"/>
        <end position="863"/>
    </location>
</feature>
<dbReference type="Gene3D" id="1.50.10.10">
    <property type="match status" value="2"/>
</dbReference>